<evidence type="ECO:0000313" key="3">
    <source>
        <dbReference type="EMBL" id="CAH0554435.1"/>
    </source>
</evidence>
<gene>
    <name evidence="3" type="ORF">MELIAE_LOCUS6026</name>
</gene>
<evidence type="ECO:0000313" key="4">
    <source>
        <dbReference type="Proteomes" id="UP001154078"/>
    </source>
</evidence>
<keyword evidence="2" id="KW-1133">Transmembrane helix</keyword>
<dbReference type="EMBL" id="OV121135">
    <property type="protein sequence ID" value="CAH0554435.1"/>
    <property type="molecule type" value="Genomic_DNA"/>
</dbReference>
<evidence type="ECO:0000256" key="2">
    <source>
        <dbReference type="SAM" id="Phobius"/>
    </source>
</evidence>
<name>A0A9P0B3C4_BRAAE</name>
<keyword evidence="4" id="KW-1185">Reference proteome</keyword>
<proteinExistence type="predicted"/>
<protein>
    <recommendedName>
        <fullName evidence="5">Vezatin</fullName>
    </recommendedName>
</protein>
<dbReference type="Proteomes" id="UP001154078">
    <property type="component" value="Chromosome 4"/>
</dbReference>
<feature type="coiled-coil region" evidence="1">
    <location>
        <begin position="402"/>
        <end position="455"/>
    </location>
</feature>
<dbReference type="OrthoDB" id="6689151at2759"/>
<organism evidence="3 4">
    <name type="scientific">Brassicogethes aeneus</name>
    <name type="common">Rape pollen beetle</name>
    <name type="synonym">Meligethes aeneus</name>
    <dbReference type="NCBI Taxonomy" id="1431903"/>
    <lineage>
        <taxon>Eukaryota</taxon>
        <taxon>Metazoa</taxon>
        <taxon>Ecdysozoa</taxon>
        <taxon>Arthropoda</taxon>
        <taxon>Hexapoda</taxon>
        <taxon>Insecta</taxon>
        <taxon>Pterygota</taxon>
        <taxon>Neoptera</taxon>
        <taxon>Endopterygota</taxon>
        <taxon>Coleoptera</taxon>
        <taxon>Polyphaga</taxon>
        <taxon>Cucujiformia</taxon>
        <taxon>Nitidulidae</taxon>
        <taxon>Meligethinae</taxon>
        <taxon>Brassicogethes</taxon>
    </lineage>
</organism>
<keyword evidence="2" id="KW-0472">Membrane</keyword>
<accession>A0A9P0B3C4</accession>
<evidence type="ECO:0008006" key="5">
    <source>
        <dbReference type="Google" id="ProtNLM"/>
    </source>
</evidence>
<keyword evidence="1" id="KW-0175">Coiled coil</keyword>
<sequence>MAVNRQHYNFLCQHYSKSILESKLMLDEDMEVIQCDYYNENSSDYSYRPSLFFTVGTTLSLGFTILSKRIGFNVLLVPSILFATFTLVYEVSEILRNKRQRSNINNLIDALKNIRYLNNNVAHFVKLRHEIKENGPCKFFEAITPQVHSLVCFVNKNETEVLHKIKHFLLQLSKLEESLEDDVSIIHEVILDNDIGCEMESIVLMESLQRLQAIYVLFISKLLSYICIVLNRPVQEYEFKKLVFNYIVPELLCDIETCHNSIKSKFELVKYSKERVRKNYKDMNKLTNHLAKSMSNRMQQTLVYSTSNLSIILEKSETLLNSMEGRTDEDDLSDIAPSIEDLKKHTYSTYETLDILCKFFDVYNSKRTRKHDLESPINLVKKVENSINLTTIKYDDIIQPNEEEYELEMKNEEQTVDNFTGEYHDDNGKCMGLMIQEMKQALKKHQRFIDAKKRRGSVDEQPKLKPIKESEEPIPKFDLNEKVEKIFDAKHSKIPEPPPFPIPSFIDIEEGGKMTSMLDSIKLLSNQIDIKEDYFGDDSMESSDSEY</sequence>
<evidence type="ECO:0000256" key="1">
    <source>
        <dbReference type="SAM" id="Coils"/>
    </source>
</evidence>
<reference evidence="3" key="1">
    <citation type="submission" date="2021-12" db="EMBL/GenBank/DDBJ databases">
        <authorList>
            <person name="King R."/>
        </authorList>
    </citation>
    <scope>NUCLEOTIDE SEQUENCE</scope>
</reference>
<feature type="transmembrane region" description="Helical" evidence="2">
    <location>
        <begin position="72"/>
        <end position="91"/>
    </location>
</feature>
<dbReference type="AlphaFoldDB" id="A0A9P0B3C4"/>
<keyword evidence="2" id="KW-0812">Transmembrane</keyword>